<dbReference type="Proteomes" id="UP000886251">
    <property type="component" value="Unassembled WGS sequence"/>
</dbReference>
<dbReference type="Pfam" id="PF25917">
    <property type="entry name" value="BSH_RND"/>
    <property type="match status" value="1"/>
</dbReference>
<feature type="coiled-coil region" evidence="4">
    <location>
        <begin position="126"/>
        <end position="153"/>
    </location>
</feature>
<feature type="compositionally biased region" description="Basic and acidic residues" evidence="5">
    <location>
        <begin position="345"/>
        <end position="362"/>
    </location>
</feature>
<dbReference type="SUPFAM" id="SSF111369">
    <property type="entry name" value="HlyD-like secretion proteins"/>
    <property type="match status" value="1"/>
</dbReference>
<dbReference type="InterPro" id="IPR058627">
    <property type="entry name" value="MdtA-like_C"/>
</dbReference>
<comment type="subcellular location">
    <subcellularLocation>
        <location evidence="1">Cell envelope</location>
    </subcellularLocation>
</comment>
<dbReference type="InterPro" id="IPR058792">
    <property type="entry name" value="Beta-barrel_RND_2"/>
</dbReference>
<dbReference type="InterPro" id="IPR006143">
    <property type="entry name" value="RND_pump_MFP"/>
</dbReference>
<dbReference type="AlphaFoldDB" id="A0A831RHP1"/>
<evidence type="ECO:0000256" key="3">
    <source>
        <dbReference type="ARBA" id="ARBA00022448"/>
    </source>
</evidence>
<feature type="domain" description="Multidrug resistance protein MdtA-like C-terminal permuted SH3" evidence="9">
    <location>
        <begin position="281"/>
        <end position="335"/>
    </location>
</feature>
<dbReference type="EMBL" id="DRKP01000044">
    <property type="protein sequence ID" value="HEB95442.1"/>
    <property type="molecule type" value="Genomic_DNA"/>
</dbReference>
<reference evidence="10" key="1">
    <citation type="journal article" date="2020" name="mSystems">
        <title>Genome- and Community-Level Interaction Insights into Carbon Utilization and Element Cycling Functions of Hydrothermarchaeota in Hydrothermal Sediment.</title>
        <authorList>
            <person name="Zhou Z."/>
            <person name="Liu Y."/>
            <person name="Xu W."/>
            <person name="Pan J."/>
            <person name="Luo Z.H."/>
            <person name="Li M."/>
        </authorList>
    </citation>
    <scope>NUCLEOTIDE SEQUENCE [LARGE SCALE GENOMIC DNA]</scope>
    <source>
        <strain evidence="10">HyVt-443</strain>
    </source>
</reference>
<dbReference type="GO" id="GO:1990281">
    <property type="term" value="C:efflux pump complex"/>
    <property type="evidence" value="ECO:0007669"/>
    <property type="project" value="TreeGrafter"/>
</dbReference>
<feature type="signal peptide" evidence="6">
    <location>
        <begin position="1"/>
        <end position="29"/>
    </location>
</feature>
<dbReference type="InterPro" id="IPR058625">
    <property type="entry name" value="MdtA-like_BSH"/>
</dbReference>
<evidence type="ECO:0000313" key="10">
    <source>
        <dbReference type="EMBL" id="HEB95442.1"/>
    </source>
</evidence>
<feature type="domain" description="CusB-like beta-barrel" evidence="8">
    <location>
        <begin position="202"/>
        <end position="275"/>
    </location>
</feature>
<dbReference type="PANTHER" id="PTHR30469">
    <property type="entry name" value="MULTIDRUG RESISTANCE PROTEIN MDTA"/>
    <property type="match status" value="1"/>
</dbReference>
<dbReference type="Pfam" id="PF25967">
    <property type="entry name" value="RND-MFP_C"/>
    <property type="match status" value="1"/>
</dbReference>
<name>A0A831RHP1_9GAMM</name>
<dbReference type="Gene3D" id="2.40.50.100">
    <property type="match status" value="1"/>
</dbReference>
<keyword evidence="6" id="KW-0732">Signal</keyword>
<sequence length="375" mass="41146">MSTRPGLRPLLIPLLPILLLAGCSRPPPAAPDNGTPRRQPSHLVETVTIAPREVSTSQERTGTLRARRRVRIHNQEEGEITKMPFYEGEPVAAGQLLVQINDDLLSAELDKAKANTRLARVNLRRVQDLLKRKAASKDELARARNALDVALAEQRLLETRLGHTRITAPFDGVIAERKAEPGDVASKYSHLLTLTDPRSLVIEIDLSELLLPRVKPGDPVQVRIDALGRRSFPGHIRRIHPELDPVTRQGTVEIALDPVPAGARAGQFARVTLETTRAPRLLVPFEAVRRDRGGEYVYRLDRDDRVRRTPVRSGLRIGSGIEILDGLEPGDRVVSRGFLGLSDGNRVEPVDRPPPDTARSGDDGDGTPAGAPKNG</sequence>
<protein>
    <submittedName>
        <fullName evidence="10">Efflux RND transporter periplasmic adaptor subunit</fullName>
    </submittedName>
</protein>
<dbReference type="GO" id="GO:0015562">
    <property type="term" value="F:efflux transmembrane transporter activity"/>
    <property type="evidence" value="ECO:0007669"/>
    <property type="project" value="TreeGrafter"/>
</dbReference>
<evidence type="ECO:0000259" key="7">
    <source>
        <dbReference type="Pfam" id="PF25917"/>
    </source>
</evidence>
<dbReference type="NCBIfam" id="TIGR01730">
    <property type="entry name" value="RND_mfp"/>
    <property type="match status" value="1"/>
</dbReference>
<evidence type="ECO:0000256" key="4">
    <source>
        <dbReference type="SAM" id="Coils"/>
    </source>
</evidence>
<dbReference type="Pfam" id="PF25954">
    <property type="entry name" value="Beta-barrel_RND_2"/>
    <property type="match status" value="1"/>
</dbReference>
<feature type="region of interest" description="Disordered" evidence="5">
    <location>
        <begin position="338"/>
        <end position="375"/>
    </location>
</feature>
<evidence type="ECO:0000259" key="8">
    <source>
        <dbReference type="Pfam" id="PF25954"/>
    </source>
</evidence>
<organism evidence="10">
    <name type="scientific">Sedimenticola thiotaurini</name>
    <dbReference type="NCBI Taxonomy" id="1543721"/>
    <lineage>
        <taxon>Bacteria</taxon>
        <taxon>Pseudomonadati</taxon>
        <taxon>Pseudomonadota</taxon>
        <taxon>Gammaproteobacteria</taxon>
        <taxon>Chromatiales</taxon>
        <taxon>Sedimenticolaceae</taxon>
        <taxon>Sedimenticola</taxon>
    </lineage>
</organism>
<evidence type="ECO:0000256" key="1">
    <source>
        <dbReference type="ARBA" id="ARBA00004196"/>
    </source>
</evidence>
<keyword evidence="4" id="KW-0175">Coiled coil</keyword>
<evidence type="ECO:0000259" key="9">
    <source>
        <dbReference type="Pfam" id="PF25967"/>
    </source>
</evidence>
<keyword evidence="3" id="KW-0813">Transport</keyword>
<gene>
    <name evidence="10" type="ORF">ENI96_03285</name>
</gene>
<evidence type="ECO:0000256" key="6">
    <source>
        <dbReference type="SAM" id="SignalP"/>
    </source>
</evidence>
<dbReference type="PANTHER" id="PTHR30469:SF15">
    <property type="entry name" value="HLYD FAMILY OF SECRETION PROTEINS"/>
    <property type="match status" value="1"/>
</dbReference>
<feature type="domain" description="Multidrug resistance protein MdtA-like barrel-sandwich hybrid" evidence="7">
    <location>
        <begin position="68"/>
        <end position="186"/>
    </location>
</feature>
<comment type="caution">
    <text evidence="10">The sequence shown here is derived from an EMBL/GenBank/DDBJ whole genome shotgun (WGS) entry which is preliminary data.</text>
</comment>
<dbReference type="Gene3D" id="2.40.30.170">
    <property type="match status" value="1"/>
</dbReference>
<evidence type="ECO:0000256" key="5">
    <source>
        <dbReference type="SAM" id="MobiDB-lite"/>
    </source>
</evidence>
<comment type="similarity">
    <text evidence="2">Belongs to the membrane fusion protein (MFP) (TC 8.A.1) family.</text>
</comment>
<dbReference type="Gene3D" id="2.40.420.20">
    <property type="match status" value="1"/>
</dbReference>
<proteinExistence type="inferred from homology"/>
<dbReference type="PROSITE" id="PS51257">
    <property type="entry name" value="PROKAR_LIPOPROTEIN"/>
    <property type="match status" value="1"/>
</dbReference>
<dbReference type="Gene3D" id="1.10.287.470">
    <property type="entry name" value="Helix hairpin bin"/>
    <property type="match status" value="1"/>
</dbReference>
<evidence type="ECO:0000256" key="2">
    <source>
        <dbReference type="ARBA" id="ARBA00009477"/>
    </source>
</evidence>
<accession>A0A831RHP1</accession>
<feature type="chain" id="PRO_5033020736" evidence="6">
    <location>
        <begin position="30"/>
        <end position="375"/>
    </location>
</feature>